<dbReference type="Proteomes" id="UP001152320">
    <property type="component" value="Chromosome 10"/>
</dbReference>
<accession>A0A9Q1BYG9</accession>
<dbReference type="Gene3D" id="3.40.140.10">
    <property type="entry name" value="Cytidine Deaminase, domain 2"/>
    <property type="match status" value="1"/>
</dbReference>
<proteinExistence type="predicted"/>
<reference evidence="2" key="1">
    <citation type="submission" date="2021-10" db="EMBL/GenBank/DDBJ databases">
        <title>Tropical sea cucumber genome reveals ecological adaptation and Cuvierian tubules defense mechanism.</title>
        <authorList>
            <person name="Chen T."/>
        </authorList>
    </citation>
    <scope>NUCLEOTIDE SEQUENCE</scope>
    <source>
        <strain evidence="2">Nanhai2018</strain>
        <tissue evidence="2">Muscle</tissue>
    </source>
</reference>
<dbReference type="Pfam" id="PF13012">
    <property type="entry name" value="MitMem_reg"/>
    <property type="match status" value="1"/>
</dbReference>
<keyword evidence="2" id="KW-0396">Initiation factor</keyword>
<feature type="domain" description="EIF3F/CSN6-like C-terminal" evidence="1">
    <location>
        <begin position="85"/>
        <end position="175"/>
    </location>
</feature>
<dbReference type="OrthoDB" id="25498at2759"/>
<dbReference type="EMBL" id="JAIZAY010000010">
    <property type="protein sequence ID" value="KAJ8034849.1"/>
    <property type="molecule type" value="Genomic_DNA"/>
</dbReference>
<organism evidence="2 3">
    <name type="scientific">Holothuria leucospilota</name>
    <name type="common">Black long sea cucumber</name>
    <name type="synonym">Mertensiothuria leucospilota</name>
    <dbReference type="NCBI Taxonomy" id="206669"/>
    <lineage>
        <taxon>Eukaryota</taxon>
        <taxon>Metazoa</taxon>
        <taxon>Echinodermata</taxon>
        <taxon>Eleutherozoa</taxon>
        <taxon>Echinozoa</taxon>
        <taxon>Holothuroidea</taxon>
        <taxon>Aspidochirotacea</taxon>
        <taxon>Aspidochirotida</taxon>
        <taxon>Holothuriidae</taxon>
        <taxon>Holothuria</taxon>
    </lineage>
</organism>
<dbReference type="PANTHER" id="PTHR10540:SF6">
    <property type="entry name" value="EUKARYOTIC TRANSLATION INITIATION FACTOR 3 SUBUNIT F"/>
    <property type="match status" value="1"/>
</dbReference>
<dbReference type="GO" id="GO:0003743">
    <property type="term" value="F:translation initiation factor activity"/>
    <property type="evidence" value="ECO:0007669"/>
    <property type="project" value="UniProtKB-KW"/>
</dbReference>
<sequence length="186" mass="20989">MQKDPNLYQDNSPADGLIIFLYATGPEITDHSVLIHDYYSKECFNPVHITVDTTVENLRMSMTVWVRQNMGVPERSQGTVFRNIALIDDLSYVSKAASKLQELLAVVISYVDDVIAGRIPADNQVGRYLMDLVAKVPKLQPEDLDQMLNNSMKDLLMVTYLSQLVSTQLTLNENLTMMVSKGLEKF</sequence>
<evidence type="ECO:0000313" key="2">
    <source>
        <dbReference type="EMBL" id="KAJ8034849.1"/>
    </source>
</evidence>
<protein>
    <submittedName>
        <fullName evidence="2">Eukaryotic translation initiation factor 3 subunit F</fullName>
    </submittedName>
</protein>
<evidence type="ECO:0000259" key="1">
    <source>
        <dbReference type="Pfam" id="PF13012"/>
    </source>
</evidence>
<dbReference type="PANTHER" id="PTHR10540">
    <property type="entry name" value="EUKARYOTIC TRANSLATION INITIATION FACTOR 3 SUBUNIT F-RELATED"/>
    <property type="match status" value="1"/>
</dbReference>
<gene>
    <name evidence="2" type="ORF">HOLleu_21859</name>
</gene>
<keyword evidence="3" id="KW-1185">Reference proteome</keyword>
<dbReference type="AlphaFoldDB" id="A0A9Q1BYG9"/>
<dbReference type="GO" id="GO:0071541">
    <property type="term" value="C:eukaryotic translation initiation factor 3 complex, eIF3m"/>
    <property type="evidence" value="ECO:0007669"/>
    <property type="project" value="TreeGrafter"/>
</dbReference>
<keyword evidence="2" id="KW-0648">Protein biosynthesis</keyword>
<evidence type="ECO:0000313" key="3">
    <source>
        <dbReference type="Proteomes" id="UP001152320"/>
    </source>
</evidence>
<dbReference type="GO" id="GO:0031369">
    <property type="term" value="F:translation initiation factor binding"/>
    <property type="evidence" value="ECO:0007669"/>
    <property type="project" value="TreeGrafter"/>
</dbReference>
<dbReference type="InterPro" id="IPR024969">
    <property type="entry name" value="EIF3F/CSN6-like_C"/>
</dbReference>
<name>A0A9Q1BYG9_HOLLE</name>
<comment type="caution">
    <text evidence="2">The sequence shown here is derived from an EMBL/GenBank/DDBJ whole genome shotgun (WGS) entry which is preliminary data.</text>
</comment>